<evidence type="ECO:0000313" key="3">
    <source>
        <dbReference type="EMBL" id="WEK18138.1"/>
    </source>
</evidence>
<name>A0AAJ6B7J4_9SPHI</name>
<evidence type="ECO:0000259" key="2">
    <source>
        <dbReference type="PROSITE" id="PS50846"/>
    </source>
</evidence>
<dbReference type="AlphaFoldDB" id="A0AAJ6B7J4"/>
<organism evidence="3 4">
    <name type="scientific">Candidatus Pedobacter colombiensis</name>
    <dbReference type="NCBI Taxonomy" id="3121371"/>
    <lineage>
        <taxon>Bacteria</taxon>
        <taxon>Pseudomonadati</taxon>
        <taxon>Bacteroidota</taxon>
        <taxon>Sphingobacteriia</taxon>
        <taxon>Sphingobacteriales</taxon>
        <taxon>Sphingobacteriaceae</taxon>
        <taxon>Pedobacter</taxon>
    </lineage>
</organism>
<proteinExistence type="predicted"/>
<keyword evidence="1" id="KW-0732">Signal</keyword>
<reference evidence="3" key="1">
    <citation type="submission" date="2023-03" db="EMBL/GenBank/DDBJ databases">
        <title>Andean soil-derived lignocellulolytic bacterial consortium as a source of novel taxa and putative plastic-active enzymes.</title>
        <authorList>
            <person name="Diaz-Garcia L."/>
            <person name="Chuvochina M."/>
            <person name="Feuerriegel G."/>
            <person name="Bunk B."/>
            <person name="Sproer C."/>
            <person name="Streit W.R."/>
            <person name="Rodriguez L.M."/>
            <person name="Overmann J."/>
            <person name="Jimenez D.J."/>
        </authorList>
    </citation>
    <scope>NUCLEOTIDE SEQUENCE</scope>
    <source>
        <strain evidence="3">MAG 3858</strain>
    </source>
</reference>
<dbReference type="SUPFAM" id="SSF55008">
    <property type="entry name" value="HMA, heavy metal-associated domain"/>
    <property type="match status" value="1"/>
</dbReference>
<dbReference type="PROSITE" id="PS50846">
    <property type="entry name" value="HMA_2"/>
    <property type="match status" value="1"/>
</dbReference>
<feature type="domain" description="HMA" evidence="2">
    <location>
        <begin position="23"/>
        <end position="88"/>
    </location>
</feature>
<accession>A0AAJ6B7J4</accession>
<dbReference type="InterPro" id="IPR006121">
    <property type="entry name" value="HMA_dom"/>
</dbReference>
<feature type="chain" id="PRO_5042611406" evidence="1">
    <location>
        <begin position="22"/>
        <end position="121"/>
    </location>
</feature>
<dbReference type="Pfam" id="PF00403">
    <property type="entry name" value="HMA"/>
    <property type="match status" value="1"/>
</dbReference>
<gene>
    <name evidence="3" type="ORF">P0Y49_15205</name>
</gene>
<dbReference type="EMBL" id="CP119313">
    <property type="protein sequence ID" value="WEK18138.1"/>
    <property type="molecule type" value="Genomic_DNA"/>
</dbReference>
<dbReference type="GO" id="GO:0046872">
    <property type="term" value="F:metal ion binding"/>
    <property type="evidence" value="ECO:0007669"/>
    <property type="project" value="InterPro"/>
</dbReference>
<dbReference type="Proteomes" id="UP001214530">
    <property type="component" value="Chromosome"/>
</dbReference>
<feature type="signal peptide" evidence="1">
    <location>
        <begin position="1"/>
        <end position="21"/>
    </location>
</feature>
<dbReference type="InterPro" id="IPR036163">
    <property type="entry name" value="HMA_dom_sf"/>
</dbReference>
<dbReference type="Gene3D" id="3.30.70.100">
    <property type="match status" value="1"/>
</dbReference>
<protein>
    <submittedName>
        <fullName evidence="3">Heavy-metal-associated domain-containing protein</fullName>
    </submittedName>
</protein>
<evidence type="ECO:0000313" key="4">
    <source>
        <dbReference type="Proteomes" id="UP001214530"/>
    </source>
</evidence>
<evidence type="ECO:0000256" key="1">
    <source>
        <dbReference type="SAM" id="SignalP"/>
    </source>
</evidence>
<sequence>MKSLRVLSVVALTFLGSAVFAQSKTEKIKVSGNCSMCKKKIETALKVPGVSTADWDKTTKVLTVSYDASKITNDQVQQKVAAAGYDTPKFKATKEAYEKLDDCCQYDRDSIGKSPAKAKTH</sequence>